<dbReference type="Proteomes" id="UP000199144">
    <property type="component" value="Unassembled WGS sequence"/>
</dbReference>
<reference evidence="1 2" key="1">
    <citation type="submission" date="2016-10" db="EMBL/GenBank/DDBJ databases">
        <authorList>
            <person name="de Groot N.N."/>
        </authorList>
    </citation>
    <scope>NUCLEOTIDE SEQUENCE [LARGE SCALE GENOMIC DNA]</scope>
    <source>
        <strain evidence="1 2">DSM 15283</strain>
    </source>
</reference>
<dbReference type="InterPro" id="IPR045386">
    <property type="entry name" value="DUF6525"/>
</dbReference>
<sequence length="63" mass="7150">MTSFDRLPPALRGWLSQAALPWSPASARAIWEKAGGRRDPEAALQRLSEVERAMLRRDRFTQA</sequence>
<proteinExistence type="predicted"/>
<dbReference type="Pfam" id="PF20135">
    <property type="entry name" value="DUF6525"/>
    <property type="match status" value="1"/>
</dbReference>
<dbReference type="EMBL" id="FOTQ01000001">
    <property type="protein sequence ID" value="SFL39796.1"/>
    <property type="molecule type" value="Genomic_DNA"/>
</dbReference>
<dbReference type="AlphaFoldDB" id="A0A1I4HEH1"/>
<name>A0A1I4HEH1_9RHOB</name>
<protein>
    <submittedName>
        <fullName evidence="1">Uncharacterized protein</fullName>
    </submittedName>
</protein>
<gene>
    <name evidence="1" type="ORF">SAMN04488042_10141</name>
</gene>
<dbReference type="STRING" id="254406.SAMN04488042_10141"/>
<evidence type="ECO:0000313" key="1">
    <source>
        <dbReference type="EMBL" id="SFL39796.1"/>
    </source>
</evidence>
<keyword evidence="2" id="KW-1185">Reference proteome</keyword>
<evidence type="ECO:0000313" key="2">
    <source>
        <dbReference type="Proteomes" id="UP000199144"/>
    </source>
</evidence>
<accession>A0A1I4HEH1</accession>
<organism evidence="1 2">
    <name type="scientific">Shimia aestuarii</name>
    <dbReference type="NCBI Taxonomy" id="254406"/>
    <lineage>
        <taxon>Bacteria</taxon>
        <taxon>Pseudomonadati</taxon>
        <taxon>Pseudomonadota</taxon>
        <taxon>Alphaproteobacteria</taxon>
        <taxon>Rhodobacterales</taxon>
        <taxon>Roseobacteraceae</taxon>
    </lineage>
</organism>